<evidence type="ECO:0000313" key="1">
    <source>
        <dbReference type="EMBL" id="MBX41215.1"/>
    </source>
</evidence>
<name>A0A2P2NFE9_RHIMU</name>
<proteinExistence type="predicted"/>
<sequence>MRETALKINVGLTLNFHFHMHNFKKIKWNFGLYYAPCWVVEGVQLKKNLEETSYCSKFIYV</sequence>
<protein>
    <submittedName>
        <fullName evidence="1">Uncharacterized protein</fullName>
    </submittedName>
</protein>
<accession>A0A2P2NFE9</accession>
<dbReference type="AlphaFoldDB" id="A0A2P2NFE9"/>
<reference evidence="1" key="1">
    <citation type="submission" date="2018-02" db="EMBL/GenBank/DDBJ databases">
        <title>Rhizophora mucronata_Transcriptome.</title>
        <authorList>
            <person name="Meera S.P."/>
            <person name="Sreeshan A."/>
            <person name="Augustine A."/>
        </authorList>
    </citation>
    <scope>NUCLEOTIDE SEQUENCE</scope>
    <source>
        <tissue evidence="1">Leaf</tissue>
    </source>
</reference>
<dbReference type="EMBL" id="GGEC01060731">
    <property type="protein sequence ID" value="MBX41215.1"/>
    <property type="molecule type" value="Transcribed_RNA"/>
</dbReference>
<organism evidence="1">
    <name type="scientific">Rhizophora mucronata</name>
    <name type="common">Asiatic mangrove</name>
    <dbReference type="NCBI Taxonomy" id="61149"/>
    <lineage>
        <taxon>Eukaryota</taxon>
        <taxon>Viridiplantae</taxon>
        <taxon>Streptophyta</taxon>
        <taxon>Embryophyta</taxon>
        <taxon>Tracheophyta</taxon>
        <taxon>Spermatophyta</taxon>
        <taxon>Magnoliopsida</taxon>
        <taxon>eudicotyledons</taxon>
        <taxon>Gunneridae</taxon>
        <taxon>Pentapetalae</taxon>
        <taxon>rosids</taxon>
        <taxon>fabids</taxon>
        <taxon>Malpighiales</taxon>
        <taxon>Rhizophoraceae</taxon>
        <taxon>Rhizophora</taxon>
    </lineage>
</organism>